<dbReference type="GO" id="GO:0016787">
    <property type="term" value="F:hydrolase activity"/>
    <property type="evidence" value="ECO:0007669"/>
    <property type="project" value="UniProtKB-KW"/>
</dbReference>
<dbReference type="Gene3D" id="3.40.50.1820">
    <property type="entry name" value="alpha/beta hydrolase"/>
    <property type="match status" value="1"/>
</dbReference>
<dbReference type="Proteomes" id="UP000053927">
    <property type="component" value="Unassembled WGS sequence"/>
</dbReference>
<accession>R7RZX9</accession>
<evidence type="ECO:0000259" key="1">
    <source>
        <dbReference type="Pfam" id="PF00135"/>
    </source>
</evidence>
<keyword evidence="3" id="KW-1185">Reference proteome</keyword>
<dbReference type="PANTHER" id="PTHR43142:SF8">
    <property type="entry name" value="CARBOXYLIC ESTER HYDROLASE"/>
    <property type="match status" value="1"/>
</dbReference>
<sequence length="382" mass="43623">MSIEGEDVPEYKEGWETITRGGTQVVVRTSAINETYQAFETLVIYVSTLGTHSKTKLGTNPFELSGHNQHTRPQSHPALRLYSNAIPTSPKSLSDVQPQFEELLTVCSIRLSLSRPEKLALLRSIPARELTSKVMGLKMHTFRPVLDGAFFPTDLFDRFKNGDFAKEFERRRLELLIGEVRDEETIYRQTNPPDSLETLHLQVSNYYPSHVSDKLIDAYLTRKVHLPYAHPDPDPNIDAWKKVYGDIISDGQVRAPYRLLIDQLRHANVPLSRVHRYLISYRPSFMDRVAPATLGVGHAFDKPIWNISIMHGPTEEEEKAMRAWIADLREFVNRGLSEETGGKGYGTKEWEEYKVLAEDGKIEVRKDAKWAYLLEVGEIMAV</sequence>
<name>R7RZX9_STEHR</name>
<evidence type="ECO:0000313" key="2">
    <source>
        <dbReference type="EMBL" id="EIM79872.1"/>
    </source>
</evidence>
<gene>
    <name evidence="2" type="ORF">STEHIDRAFT_163426</name>
</gene>
<dbReference type="PANTHER" id="PTHR43142">
    <property type="entry name" value="CARBOXYLIC ESTER HYDROLASE"/>
    <property type="match status" value="1"/>
</dbReference>
<dbReference type="Pfam" id="PF00135">
    <property type="entry name" value="COesterase"/>
    <property type="match status" value="1"/>
</dbReference>
<reference evidence="3" key="1">
    <citation type="journal article" date="2012" name="Science">
        <title>The Paleozoic origin of enzymatic lignin decomposition reconstructed from 31 fungal genomes.</title>
        <authorList>
            <person name="Floudas D."/>
            <person name="Binder M."/>
            <person name="Riley R."/>
            <person name="Barry K."/>
            <person name="Blanchette R.A."/>
            <person name="Henrissat B."/>
            <person name="Martinez A.T."/>
            <person name="Otillar R."/>
            <person name="Spatafora J.W."/>
            <person name="Yadav J.S."/>
            <person name="Aerts A."/>
            <person name="Benoit I."/>
            <person name="Boyd A."/>
            <person name="Carlson A."/>
            <person name="Copeland A."/>
            <person name="Coutinho P.M."/>
            <person name="de Vries R.P."/>
            <person name="Ferreira P."/>
            <person name="Findley K."/>
            <person name="Foster B."/>
            <person name="Gaskell J."/>
            <person name="Glotzer D."/>
            <person name="Gorecki P."/>
            <person name="Heitman J."/>
            <person name="Hesse C."/>
            <person name="Hori C."/>
            <person name="Igarashi K."/>
            <person name="Jurgens J.A."/>
            <person name="Kallen N."/>
            <person name="Kersten P."/>
            <person name="Kohler A."/>
            <person name="Kuees U."/>
            <person name="Kumar T.K.A."/>
            <person name="Kuo A."/>
            <person name="LaButti K."/>
            <person name="Larrondo L.F."/>
            <person name="Lindquist E."/>
            <person name="Ling A."/>
            <person name="Lombard V."/>
            <person name="Lucas S."/>
            <person name="Lundell T."/>
            <person name="Martin R."/>
            <person name="McLaughlin D.J."/>
            <person name="Morgenstern I."/>
            <person name="Morin E."/>
            <person name="Murat C."/>
            <person name="Nagy L.G."/>
            <person name="Nolan M."/>
            <person name="Ohm R.A."/>
            <person name="Patyshakuliyeva A."/>
            <person name="Rokas A."/>
            <person name="Ruiz-Duenas F.J."/>
            <person name="Sabat G."/>
            <person name="Salamov A."/>
            <person name="Samejima M."/>
            <person name="Schmutz J."/>
            <person name="Slot J.C."/>
            <person name="St John F."/>
            <person name="Stenlid J."/>
            <person name="Sun H."/>
            <person name="Sun S."/>
            <person name="Syed K."/>
            <person name="Tsang A."/>
            <person name="Wiebenga A."/>
            <person name="Young D."/>
            <person name="Pisabarro A."/>
            <person name="Eastwood D.C."/>
            <person name="Martin F."/>
            <person name="Cullen D."/>
            <person name="Grigoriev I.V."/>
            <person name="Hibbett D.S."/>
        </authorList>
    </citation>
    <scope>NUCLEOTIDE SEQUENCE [LARGE SCALE GENOMIC DNA]</scope>
    <source>
        <strain evidence="3">FP-91666</strain>
    </source>
</reference>
<dbReference type="RefSeq" id="XP_007311160.1">
    <property type="nucleotide sequence ID" value="XM_007311098.1"/>
</dbReference>
<dbReference type="KEGG" id="shs:STEHIDRAFT_163426"/>
<keyword evidence="2" id="KW-0378">Hydrolase</keyword>
<dbReference type="AlphaFoldDB" id="R7RZX9"/>
<evidence type="ECO:0000313" key="3">
    <source>
        <dbReference type="Proteomes" id="UP000053927"/>
    </source>
</evidence>
<proteinExistence type="predicted"/>
<dbReference type="InterPro" id="IPR002018">
    <property type="entry name" value="CarbesteraseB"/>
</dbReference>
<protein>
    <submittedName>
        <fullName evidence="2">Alpha/beta-hydrolase</fullName>
    </submittedName>
</protein>
<dbReference type="eggNOG" id="KOG1516">
    <property type="taxonomic scope" value="Eukaryota"/>
</dbReference>
<feature type="domain" description="Carboxylesterase type B" evidence="1">
    <location>
        <begin position="80"/>
        <end position="353"/>
    </location>
</feature>
<dbReference type="GeneID" id="18802339"/>
<dbReference type="OrthoDB" id="6846267at2759"/>
<dbReference type="SUPFAM" id="SSF53474">
    <property type="entry name" value="alpha/beta-Hydrolases"/>
    <property type="match status" value="1"/>
</dbReference>
<organism evidence="2 3">
    <name type="scientific">Stereum hirsutum (strain FP-91666)</name>
    <name type="common">White-rot fungus</name>
    <dbReference type="NCBI Taxonomy" id="721885"/>
    <lineage>
        <taxon>Eukaryota</taxon>
        <taxon>Fungi</taxon>
        <taxon>Dikarya</taxon>
        <taxon>Basidiomycota</taxon>
        <taxon>Agaricomycotina</taxon>
        <taxon>Agaricomycetes</taxon>
        <taxon>Russulales</taxon>
        <taxon>Stereaceae</taxon>
        <taxon>Stereum</taxon>
    </lineage>
</organism>
<dbReference type="InterPro" id="IPR029058">
    <property type="entry name" value="AB_hydrolase_fold"/>
</dbReference>
<dbReference type="EMBL" id="JH687401">
    <property type="protein sequence ID" value="EIM79872.1"/>
    <property type="molecule type" value="Genomic_DNA"/>
</dbReference>